<evidence type="ECO:0000256" key="4">
    <source>
        <dbReference type="ARBA" id="ARBA00022840"/>
    </source>
</evidence>
<dbReference type="InterPro" id="IPR051681">
    <property type="entry name" value="Ser/Thr_Kinases-Pseudokinases"/>
</dbReference>
<reference evidence="7" key="1">
    <citation type="journal article" date="2015" name="PLoS Genet.">
        <title>The dynamic genome and transcriptome of the human fungal pathogen Blastomyces and close relative Emmonsia.</title>
        <authorList>
            <person name="Munoz J.F."/>
            <person name="Gauthier G.M."/>
            <person name="Desjardins C.A."/>
            <person name="Gallo J.E."/>
            <person name="Holder J."/>
            <person name="Sullivan T.D."/>
            <person name="Marty A.J."/>
            <person name="Carmen J.C."/>
            <person name="Chen Z."/>
            <person name="Ding L."/>
            <person name="Gujja S."/>
            <person name="Magrini V."/>
            <person name="Misas E."/>
            <person name="Mitreva M."/>
            <person name="Priest M."/>
            <person name="Saif S."/>
            <person name="Whiston E.A."/>
            <person name="Young S."/>
            <person name="Zeng Q."/>
            <person name="Goldman W.E."/>
            <person name="Mardis E.R."/>
            <person name="Taylor J.W."/>
            <person name="McEwen J.G."/>
            <person name="Clay O.K."/>
            <person name="Klein B.S."/>
            <person name="Cuomo C.A."/>
        </authorList>
    </citation>
    <scope>NUCLEOTIDE SEQUENCE [LARGE SCALE GENOMIC DNA]</scope>
    <source>
        <strain evidence="7">UAMH 3008</strain>
    </source>
</reference>
<keyword evidence="1" id="KW-0808">Transferase</keyword>
<dbReference type="InterPro" id="IPR011009">
    <property type="entry name" value="Kinase-like_dom_sf"/>
</dbReference>
<evidence type="ECO:0000313" key="6">
    <source>
        <dbReference type="EMBL" id="KKZ61923.1"/>
    </source>
</evidence>
<dbReference type="Proteomes" id="UP000034164">
    <property type="component" value="Unassembled WGS sequence"/>
</dbReference>
<name>A0A0G2HV44_9EURO</name>
<organism evidence="6 7">
    <name type="scientific">[Emmonsia] crescens</name>
    <dbReference type="NCBI Taxonomy" id="73230"/>
    <lineage>
        <taxon>Eukaryota</taxon>
        <taxon>Fungi</taxon>
        <taxon>Dikarya</taxon>
        <taxon>Ascomycota</taxon>
        <taxon>Pezizomycotina</taxon>
        <taxon>Eurotiomycetes</taxon>
        <taxon>Eurotiomycetidae</taxon>
        <taxon>Onygenales</taxon>
        <taxon>Ajellomycetaceae</taxon>
        <taxon>Emergomyces</taxon>
    </lineage>
</organism>
<dbReference type="GO" id="GO:0005524">
    <property type="term" value="F:ATP binding"/>
    <property type="evidence" value="ECO:0007669"/>
    <property type="project" value="UniProtKB-KW"/>
</dbReference>
<keyword evidence="3" id="KW-0418">Kinase</keyword>
<dbReference type="PANTHER" id="PTHR44329:SF288">
    <property type="entry name" value="MITOGEN-ACTIVATED PROTEIN KINASE KINASE KINASE 20"/>
    <property type="match status" value="1"/>
</dbReference>
<dbReference type="AlphaFoldDB" id="A0A0G2HV44"/>
<sequence>MSPINTYPSSREKSWLSSTFVWVCMCFGVRRDSTYTSFREKPSTLPSTKSAFLHLDGTKVVERVIGIGGTGVVIERRQYALKIPRILRPIEIDGVPVATGRLTPEEGNYDERPDLIRSIQDEKAIYQRLGDHSGIVRCFNLSSGDASIQMDLMKNGDLRYYLAQKRPEKSTQLSWLASMAHTMSYIHECLIIIADIRLDNLLLTDDLCVKFSDFGESVMMPLDWDLNGSDDLGFSIMTDIGQFGAVMFEIVTGQACKFDLTQGRREPGDLYTWPRRDSLPSTTNTWLGHVIEKCWTEGITSAKDIAAELDNENGKVE</sequence>
<dbReference type="GO" id="GO:0004674">
    <property type="term" value="F:protein serine/threonine kinase activity"/>
    <property type="evidence" value="ECO:0007669"/>
    <property type="project" value="TreeGrafter"/>
</dbReference>
<dbReference type="PANTHER" id="PTHR44329">
    <property type="entry name" value="SERINE/THREONINE-PROTEIN KINASE TNNI3K-RELATED"/>
    <property type="match status" value="1"/>
</dbReference>
<dbReference type="InterPro" id="IPR001245">
    <property type="entry name" value="Ser-Thr/Tyr_kinase_cat_dom"/>
</dbReference>
<dbReference type="EMBL" id="LCZI01001214">
    <property type="protein sequence ID" value="KKZ61923.1"/>
    <property type="molecule type" value="Genomic_DNA"/>
</dbReference>
<accession>A0A0G2HV44</accession>
<dbReference type="SUPFAM" id="SSF56112">
    <property type="entry name" value="Protein kinase-like (PK-like)"/>
    <property type="match status" value="1"/>
</dbReference>
<dbReference type="OrthoDB" id="4156987at2759"/>
<evidence type="ECO:0000256" key="3">
    <source>
        <dbReference type="ARBA" id="ARBA00022777"/>
    </source>
</evidence>
<keyword evidence="4" id="KW-0067">ATP-binding</keyword>
<evidence type="ECO:0000259" key="5">
    <source>
        <dbReference type="PROSITE" id="PS50011"/>
    </source>
</evidence>
<dbReference type="Pfam" id="PF07714">
    <property type="entry name" value="PK_Tyr_Ser-Thr"/>
    <property type="match status" value="1"/>
</dbReference>
<dbReference type="InterPro" id="IPR000719">
    <property type="entry name" value="Prot_kinase_dom"/>
</dbReference>
<dbReference type="VEuPathDB" id="FungiDB:EMCG_00485"/>
<protein>
    <recommendedName>
        <fullName evidence="5">Protein kinase domain-containing protein</fullName>
    </recommendedName>
</protein>
<gene>
    <name evidence="6" type="ORF">EMCG_00485</name>
</gene>
<dbReference type="PROSITE" id="PS50011">
    <property type="entry name" value="PROTEIN_KINASE_DOM"/>
    <property type="match status" value="1"/>
</dbReference>
<evidence type="ECO:0000256" key="1">
    <source>
        <dbReference type="ARBA" id="ARBA00022679"/>
    </source>
</evidence>
<keyword evidence="2" id="KW-0547">Nucleotide-binding</keyword>
<comment type="caution">
    <text evidence="6">The sequence shown here is derived from an EMBL/GenBank/DDBJ whole genome shotgun (WGS) entry which is preliminary data.</text>
</comment>
<dbReference type="Gene3D" id="1.10.510.10">
    <property type="entry name" value="Transferase(Phosphotransferase) domain 1"/>
    <property type="match status" value="1"/>
</dbReference>
<evidence type="ECO:0000313" key="7">
    <source>
        <dbReference type="Proteomes" id="UP000034164"/>
    </source>
</evidence>
<proteinExistence type="predicted"/>
<evidence type="ECO:0000256" key="2">
    <source>
        <dbReference type="ARBA" id="ARBA00022741"/>
    </source>
</evidence>
<feature type="domain" description="Protein kinase" evidence="5">
    <location>
        <begin position="59"/>
        <end position="317"/>
    </location>
</feature>